<dbReference type="SUPFAM" id="SSF51735">
    <property type="entry name" value="NAD(P)-binding Rossmann-fold domains"/>
    <property type="match status" value="1"/>
</dbReference>
<feature type="domain" description="Quinate/shikimate 5-dehydrogenase/glutamyl-tRNA reductase" evidence="9">
    <location>
        <begin position="126"/>
        <end position="197"/>
    </location>
</feature>
<dbReference type="GO" id="GO:0009073">
    <property type="term" value="P:aromatic amino acid family biosynthetic process"/>
    <property type="evidence" value="ECO:0007669"/>
    <property type="project" value="UniProtKB-KW"/>
</dbReference>
<dbReference type="InterPro" id="IPR022893">
    <property type="entry name" value="Shikimate_DH_fam"/>
</dbReference>
<feature type="domain" description="Shikimate dehydrogenase substrate binding N-terminal" evidence="10">
    <location>
        <begin position="14"/>
        <end position="96"/>
    </location>
</feature>
<dbReference type="CDD" id="cd01065">
    <property type="entry name" value="NAD_bind_Shikimate_DH"/>
    <property type="match status" value="1"/>
</dbReference>
<keyword evidence="5 11" id="KW-0560">Oxidoreductase</keyword>
<keyword evidence="8" id="KW-1133">Transmembrane helix</keyword>
<dbReference type="EC" id="1.1.1.25" evidence="2"/>
<dbReference type="UniPathway" id="UPA00053">
    <property type="reaction ID" value="UER00087"/>
</dbReference>
<dbReference type="PANTHER" id="PTHR21089:SF1">
    <property type="entry name" value="BIFUNCTIONAL 3-DEHYDROQUINATE DEHYDRATASE_SHIKIMATE DEHYDROGENASE, CHLOROPLASTIC"/>
    <property type="match status" value="1"/>
</dbReference>
<evidence type="ECO:0000256" key="5">
    <source>
        <dbReference type="ARBA" id="ARBA00023002"/>
    </source>
</evidence>
<keyword evidence="8" id="KW-0812">Transmembrane</keyword>
<dbReference type="GO" id="GO:0050661">
    <property type="term" value="F:NADP binding"/>
    <property type="evidence" value="ECO:0007669"/>
    <property type="project" value="InterPro"/>
</dbReference>
<sequence>MYFKNVKNKKIIALFGNPVSHSLSPAIHKNFSKEIKINYHYNSFLCKKSNFFSTVKKFFNTGGLGCNITVPFKRISFDIPHQHTKIVKISGSINVLTKISNNNIIGDNTDGIGLIYDLKRLGYIKKNCTVLLLGSGGVAYSVVYHLLKKKCSVCILNRTISCASNLVDTFKHFGDIFIFSDDMKNYSFDLIINATSCSIYNTSPVFPKNLVGSRTKCYDISYSTTNTLTPFLYLCKILGSRYISDGLGMLVAQAAYSCYSWFKILPNIEKNINIIKNLNNTV</sequence>
<evidence type="ECO:0000256" key="8">
    <source>
        <dbReference type="SAM" id="Phobius"/>
    </source>
</evidence>
<dbReference type="GO" id="GO:0009423">
    <property type="term" value="P:chorismate biosynthetic process"/>
    <property type="evidence" value="ECO:0007669"/>
    <property type="project" value="UniProtKB-UniPathway"/>
</dbReference>
<keyword evidence="6" id="KW-0057">Aromatic amino acid biosynthesis</keyword>
<evidence type="ECO:0000259" key="10">
    <source>
        <dbReference type="Pfam" id="PF08501"/>
    </source>
</evidence>
<dbReference type="InterPro" id="IPR013708">
    <property type="entry name" value="Shikimate_DH-bd_N"/>
</dbReference>
<evidence type="ECO:0000256" key="1">
    <source>
        <dbReference type="ARBA" id="ARBA00004871"/>
    </source>
</evidence>
<accession>A0A451DHL9</accession>
<dbReference type="InterPro" id="IPR046346">
    <property type="entry name" value="Aminoacid_DH-like_N_sf"/>
</dbReference>
<dbReference type="PANTHER" id="PTHR21089">
    <property type="entry name" value="SHIKIMATE DEHYDROGENASE"/>
    <property type="match status" value="1"/>
</dbReference>
<reference evidence="11 12" key="1">
    <citation type="submission" date="2019-02" db="EMBL/GenBank/DDBJ databases">
        <authorList>
            <person name="Manzano-Marin A."/>
            <person name="Manzano-Marin A."/>
        </authorList>
    </citation>
    <scope>NUCLEOTIDE SEQUENCE [LARGE SCALE GENOMIC DNA]</scope>
    <source>
        <strain evidence="11 12">BuCipseudotaxifoliae</strain>
    </source>
</reference>
<evidence type="ECO:0000256" key="4">
    <source>
        <dbReference type="ARBA" id="ARBA00022857"/>
    </source>
</evidence>
<evidence type="ECO:0000313" key="11">
    <source>
        <dbReference type="EMBL" id="VFP86132.1"/>
    </source>
</evidence>
<dbReference type="NCBIfam" id="TIGR00507">
    <property type="entry name" value="aroE"/>
    <property type="match status" value="1"/>
</dbReference>
<keyword evidence="3" id="KW-0028">Amino-acid biosynthesis</keyword>
<dbReference type="InterPro" id="IPR006151">
    <property type="entry name" value="Shikm_DH/Glu-tRNA_Rdtase"/>
</dbReference>
<dbReference type="Pfam" id="PF08501">
    <property type="entry name" value="Shikimate_dh_N"/>
    <property type="match status" value="1"/>
</dbReference>
<organism evidence="11 12">
    <name type="scientific">Buchnera aphidicola</name>
    <name type="common">Cinara pseudotaxifoliae</name>
    <dbReference type="NCBI Taxonomy" id="655384"/>
    <lineage>
        <taxon>Bacteria</taxon>
        <taxon>Pseudomonadati</taxon>
        <taxon>Pseudomonadota</taxon>
        <taxon>Gammaproteobacteria</taxon>
        <taxon>Enterobacterales</taxon>
        <taxon>Erwiniaceae</taxon>
        <taxon>Buchnera</taxon>
    </lineage>
</organism>
<protein>
    <recommendedName>
        <fullName evidence="2">shikimate dehydrogenase (NADP(+))</fullName>
        <ecNumber evidence="2">1.1.1.25</ecNumber>
    </recommendedName>
</protein>
<evidence type="ECO:0000256" key="2">
    <source>
        <dbReference type="ARBA" id="ARBA00012962"/>
    </source>
</evidence>
<dbReference type="STRING" id="655384.GCA_900128595_00325"/>
<dbReference type="Proteomes" id="UP000294449">
    <property type="component" value="Chromosome"/>
</dbReference>
<dbReference type="OrthoDB" id="9776868at2"/>
<evidence type="ECO:0000256" key="3">
    <source>
        <dbReference type="ARBA" id="ARBA00022605"/>
    </source>
</evidence>
<name>A0A451DHL9_9GAMM</name>
<gene>
    <name evidence="11" type="primary">aroE</name>
    <name evidence="11" type="ORF">BUCIPSTX3056_324</name>
</gene>
<dbReference type="AlphaFoldDB" id="A0A451DHL9"/>
<comment type="pathway">
    <text evidence="1">Metabolic intermediate biosynthesis; chorismate biosynthesis; chorismate from D-erythrose 4-phosphate and phosphoenolpyruvate: step 4/7.</text>
</comment>
<proteinExistence type="predicted"/>
<keyword evidence="8" id="KW-0472">Membrane</keyword>
<dbReference type="GO" id="GO:0005829">
    <property type="term" value="C:cytosol"/>
    <property type="evidence" value="ECO:0007669"/>
    <property type="project" value="TreeGrafter"/>
</dbReference>
<dbReference type="GO" id="GO:0019632">
    <property type="term" value="P:shikimate metabolic process"/>
    <property type="evidence" value="ECO:0007669"/>
    <property type="project" value="InterPro"/>
</dbReference>
<comment type="catalytic activity">
    <reaction evidence="7">
        <text>shikimate + NADP(+) = 3-dehydroshikimate + NADPH + H(+)</text>
        <dbReference type="Rhea" id="RHEA:17737"/>
        <dbReference type="ChEBI" id="CHEBI:15378"/>
        <dbReference type="ChEBI" id="CHEBI:16630"/>
        <dbReference type="ChEBI" id="CHEBI:36208"/>
        <dbReference type="ChEBI" id="CHEBI:57783"/>
        <dbReference type="ChEBI" id="CHEBI:58349"/>
        <dbReference type="EC" id="1.1.1.25"/>
    </reaction>
</comment>
<dbReference type="InterPro" id="IPR036291">
    <property type="entry name" value="NAD(P)-bd_dom_sf"/>
</dbReference>
<dbReference type="Gene3D" id="3.40.50.720">
    <property type="entry name" value="NAD(P)-binding Rossmann-like Domain"/>
    <property type="match status" value="1"/>
</dbReference>
<dbReference type="InterPro" id="IPR011342">
    <property type="entry name" value="Shikimate_DH"/>
</dbReference>
<evidence type="ECO:0000256" key="6">
    <source>
        <dbReference type="ARBA" id="ARBA00023141"/>
    </source>
</evidence>
<dbReference type="SUPFAM" id="SSF53223">
    <property type="entry name" value="Aminoacid dehydrogenase-like, N-terminal domain"/>
    <property type="match status" value="1"/>
</dbReference>
<evidence type="ECO:0000313" key="12">
    <source>
        <dbReference type="Proteomes" id="UP000294449"/>
    </source>
</evidence>
<dbReference type="GO" id="GO:0008652">
    <property type="term" value="P:amino acid biosynthetic process"/>
    <property type="evidence" value="ECO:0007669"/>
    <property type="project" value="UniProtKB-KW"/>
</dbReference>
<evidence type="ECO:0000259" key="9">
    <source>
        <dbReference type="Pfam" id="PF01488"/>
    </source>
</evidence>
<dbReference type="EMBL" id="LR217732">
    <property type="protein sequence ID" value="VFP86132.1"/>
    <property type="molecule type" value="Genomic_DNA"/>
</dbReference>
<dbReference type="Gene3D" id="3.40.50.10860">
    <property type="entry name" value="Leucine Dehydrogenase, chain A, domain 1"/>
    <property type="match status" value="1"/>
</dbReference>
<evidence type="ECO:0000256" key="7">
    <source>
        <dbReference type="ARBA" id="ARBA00049442"/>
    </source>
</evidence>
<dbReference type="NCBIfam" id="NF001310">
    <property type="entry name" value="PRK00258.1-2"/>
    <property type="match status" value="1"/>
</dbReference>
<keyword evidence="4" id="KW-0521">NADP</keyword>
<feature type="transmembrane region" description="Helical" evidence="8">
    <location>
        <begin position="128"/>
        <end position="147"/>
    </location>
</feature>
<dbReference type="GO" id="GO:0004764">
    <property type="term" value="F:shikimate 3-dehydrogenase (NADP+) activity"/>
    <property type="evidence" value="ECO:0007669"/>
    <property type="project" value="UniProtKB-EC"/>
</dbReference>
<dbReference type="Pfam" id="PF01488">
    <property type="entry name" value="Shikimate_DH"/>
    <property type="match status" value="1"/>
</dbReference>
<dbReference type="RefSeq" id="WP_075474860.1">
    <property type="nucleotide sequence ID" value="NZ_LR217732.1"/>
</dbReference>